<dbReference type="EMBL" id="CAXLJM020000023">
    <property type="protein sequence ID" value="CAL8089060.1"/>
    <property type="molecule type" value="Genomic_DNA"/>
</dbReference>
<sequence>MSSSRKFPVVKKTPALNRFLNFLQEYKGNNEVEVESTDELTSLLVDAKEIVIQHADEKHLFHLALVICLSDGDMEKVFSNGENEDLVSCLIDPADAPKISKESYCDLVVELGLVEESLCMVLANPEMRGMTEIAAGIAEIITRKEDQFAEDLCDFLLTNLVKLARLDDDKGDCYTDSFLKILDWVMKRTVLEKHEKLALTFRLSGIVLLQSPDESLLQDEITELWKEWCFDKSDCSSKKSSTLFEVLFRTKPAKWAALPVNWKVLCALNEIVPDFAFYDQDLLGLESTCCTSELNYLNFIGGCAYITNTLLQKISTNVRTNDVSALQQKIEEWAVKKPKMKVEDFIVESSNFSEFCKNMEDHGNRTHYQTEWLQKFLTFSHEDIFMTSEGLRMAEKFIVTSSELNIIQEYAKMAYNTDSFELSDDVKKLILKMFTDNEEVILQRDKVIKALFENGASGKFRTREYFCSVSALVMQLGNIEFQEEVELVEQNIASVTVIALQDPGPTLTKLLEQSMRTQHFKALEYARPFFRLPICYQNELESEDPYQSMLLNQSFHILLKAMFHPSSLCDSVLNSIDVLISKDILNPGCIFRVLKYQILKDLKRNKVFLSKIVGLVCVLEKLVDFLLMVDGTVTSVLETELLINIGKFVIRLNRFFTMYTNASTFSNAMKIRNGLVIILEKLIPTCGEKISCVTPETLDNLEDMITLDLGFLYVRNENLRSEIKRLFSEDNFGENLFRDPTQLLSNIIEWVINSCEREWEYLVMFLFEVLLGANYTSKRGNKFKLHTLNQVLKSVYSISLDLKSPDIFLHMFKFYLSAIDHLTLKGQIRDVDRNDILDTLVFIGFMMSCRSSERQKEVVGLHQVLMFLLDKVEEAADGSYSLDITQKLVSSLNGYKDLDNQCESVRWLILKKLESLHSLTA</sequence>
<accession>A0ABP1Q4P7</accession>
<gene>
    <name evidence="1" type="ORF">ODALV1_LOCUS7246</name>
</gene>
<keyword evidence="2" id="KW-1185">Reference proteome</keyword>
<dbReference type="Proteomes" id="UP001642540">
    <property type="component" value="Unassembled WGS sequence"/>
</dbReference>
<proteinExistence type="predicted"/>
<protein>
    <submittedName>
        <fullName evidence="1">Uncharacterized protein</fullName>
    </submittedName>
</protein>
<name>A0ABP1Q4P7_9HEXA</name>
<reference evidence="1 2" key="1">
    <citation type="submission" date="2024-08" db="EMBL/GenBank/DDBJ databases">
        <authorList>
            <person name="Cucini C."/>
            <person name="Frati F."/>
        </authorList>
    </citation>
    <scope>NUCLEOTIDE SEQUENCE [LARGE SCALE GENOMIC DNA]</scope>
</reference>
<evidence type="ECO:0000313" key="1">
    <source>
        <dbReference type="EMBL" id="CAL8089060.1"/>
    </source>
</evidence>
<comment type="caution">
    <text evidence="1">The sequence shown here is derived from an EMBL/GenBank/DDBJ whole genome shotgun (WGS) entry which is preliminary data.</text>
</comment>
<organism evidence="1 2">
    <name type="scientific">Orchesella dallaii</name>
    <dbReference type="NCBI Taxonomy" id="48710"/>
    <lineage>
        <taxon>Eukaryota</taxon>
        <taxon>Metazoa</taxon>
        <taxon>Ecdysozoa</taxon>
        <taxon>Arthropoda</taxon>
        <taxon>Hexapoda</taxon>
        <taxon>Collembola</taxon>
        <taxon>Entomobryomorpha</taxon>
        <taxon>Entomobryoidea</taxon>
        <taxon>Orchesellidae</taxon>
        <taxon>Orchesellinae</taxon>
        <taxon>Orchesella</taxon>
    </lineage>
</organism>
<evidence type="ECO:0000313" key="2">
    <source>
        <dbReference type="Proteomes" id="UP001642540"/>
    </source>
</evidence>